<comment type="caution">
    <text evidence="7">The sequence shown here is derived from an EMBL/GenBank/DDBJ whole genome shotgun (WGS) entry which is preliminary data.</text>
</comment>
<feature type="domain" description="Tetrapyrrole methylase" evidence="6">
    <location>
        <begin position="22"/>
        <end position="216"/>
    </location>
</feature>
<keyword evidence="4" id="KW-0808">Transferase</keyword>
<dbReference type="InterPro" id="IPR014776">
    <property type="entry name" value="4pyrrole_Mease_sub2"/>
</dbReference>
<dbReference type="Pfam" id="PF00590">
    <property type="entry name" value="TP_methylase"/>
    <property type="match status" value="1"/>
</dbReference>
<keyword evidence="5" id="KW-0949">S-adenosyl-L-methionine</keyword>
<evidence type="ECO:0000256" key="5">
    <source>
        <dbReference type="ARBA" id="ARBA00022691"/>
    </source>
</evidence>
<dbReference type="PANTHER" id="PTHR46111">
    <property type="entry name" value="RIBOSOMAL RNA SMALL SUBUNIT METHYLTRANSFERASE I"/>
    <property type="match status" value="1"/>
</dbReference>
<keyword evidence="3 7" id="KW-0489">Methyltransferase</keyword>
<dbReference type="Gene3D" id="3.30.950.10">
    <property type="entry name" value="Methyltransferase, Cobalt-precorrin-4 Transmethylase, Domain 2"/>
    <property type="match status" value="1"/>
</dbReference>
<keyword evidence="8" id="KW-1185">Reference proteome</keyword>
<dbReference type="EMBL" id="JASJOU010000002">
    <property type="protein sequence ID" value="MDJ1500870.1"/>
    <property type="molecule type" value="Genomic_DNA"/>
</dbReference>
<accession>A0AAE3R0G6</accession>
<dbReference type="GO" id="GO:0032259">
    <property type="term" value="P:methylation"/>
    <property type="evidence" value="ECO:0007669"/>
    <property type="project" value="UniProtKB-KW"/>
</dbReference>
<dbReference type="InterPro" id="IPR014777">
    <property type="entry name" value="4pyrrole_Mease_sub1"/>
</dbReference>
<sequence>MNKGKLYLIPTVLAPDTSTRVLSPQIKEVITQLDYFFAEELRTARRFISELQTGRRIESMIFYELNKNTPEPETTQQLKIVLEGKDAGILSEAGCPGVADPGNVAVRWAHQQGVQVVPLIGPSSILLALMASGMNGQSFVFHGYLPIDQVQRVKSLKNIEKEAIQKRQTQIFMETPYRNNSLLKDILQNCQPQTLLCIATQVTAPDEMIVTKTIKQWNAGKPDLHKKPTIFLLYA</sequence>
<evidence type="ECO:0000313" key="7">
    <source>
        <dbReference type="EMBL" id="MDJ1500870.1"/>
    </source>
</evidence>
<evidence type="ECO:0000259" key="6">
    <source>
        <dbReference type="Pfam" id="PF00590"/>
    </source>
</evidence>
<dbReference type="PIRSF" id="PIRSF005917">
    <property type="entry name" value="MTase_YraL"/>
    <property type="match status" value="1"/>
</dbReference>
<reference evidence="7" key="1">
    <citation type="submission" date="2023-05" db="EMBL/GenBank/DDBJ databases">
        <authorList>
            <person name="Zhang X."/>
        </authorList>
    </citation>
    <scope>NUCLEOTIDE SEQUENCE</scope>
    <source>
        <strain evidence="7">BD1B2-1</strain>
    </source>
</reference>
<protein>
    <submittedName>
        <fullName evidence="7">SAM-dependent methyltransferase</fullName>
    </submittedName>
</protein>
<evidence type="ECO:0000313" key="8">
    <source>
        <dbReference type="Proteomes" id="UP001232063"/>
    </source>
</evidence>
<dbReference type="GO" id="GO:0006364">
    <property type="term" value="P:rRNA processing"/>
    <property type="evidence" value="ECO:0007669"/>
    <property type="project" value="UniProtKB-KW"/>
</dbReference>
<evidence type="ECO:0000256" key="3">
    <source>
        <dbReference type="ARBA" id="ARBA00022603"/>
    </source>
</evidence>
<dbReference type="GO" id="GO:0008168">
    <property type="term" value="F:methyltransferase activity"/>
    <property type="evidence" value="ECO:0007669"/>
    <property type="project" value="UniProtKB-KW"/>
</dbReference>
<gene>
    <name evidence="7" type="ORF">QNI22_09435</name>
</gene>
<dbReference type="RefSeq" id="WP_314510397.1">
    <property type="nucleotide sequence ID" value="NZ_JASJOU010000002.1"/>
</dbReference>
<dbReference type="Proteomes" id="UP001232063">
    <property type="component" value="Unassembled WGS sequence"/>
</dbReference>
<dbReference type="AlphaFoldDB" id="A0AAE3R0G6"/>
<evidence type="ECO:0000256" key="4">
    <source>
        <dbReference type="ARBA" id="ARBA00022679"/>
    </source>
</evidence>
<evidence type="ECO:0000256" key="1">
    <source>
        <dbReference type="ARBA" id="ARBA00022490"/>
    </source>
</evidence>
<dbReference type="Gene3D" id="3.40.1010.10">
    <property type="entry name" value="Cobalt-precorrin-4 Transmethylase, Domain 1"/>
    <property type="match status" value="1"/>
</dbReference>
<evidence type="ECO:0000256" key="2">
    <source>
        <dbReference type="ARBA" id="ARBA00022552"/>
    </source>
</evidence>
<dbReference type="InterPro" id="IPR008189">
    <property type="entry name" value="rRNA_ssu_MeTfrase_I"/>
</dbReference>
<organism evidence="7 8">
    <name type="scientific">Xanthocytophaga agilis</name>
    <dbReference type="NCBI Taxonomy" id="3048010"/>
    <lineage>
        <taxon>Bacteria</taxon>
        <taxon>Pseudomonadati</taxon>
        <taxon>Bacteroidota</taxon>
        <taxon>Cytophagia</taxon>
        <taxon>Cytophagales</taxon>
        <taxon>Rhodocytophagaceae</taxon>
        <taxon>Xanthocytophaga</taxon>
    </lineage>
</organism>
<dbReference type="InterPro" id="IPR000878">
    <property type="entry name" value="4pyrrol_Mease"/>
</dbReference>
<proteinExistence type="predicted"/>
<keyword evidence="2" id="KW-0698">rRNA processing</keyword>
<dbReference type="CDD" id="cd11649">
    <property type="entry name" value="RsmI_like"/>
    <property type="match status" value="1"/>
</dbReference>
<dbReference type="SUPFAM" id="SSF53790">
    <property type="entry name" value="Tetrapyrrole methylase"/>
    <property type="match status" value="1"/>
</dbReference>
<dbReference type="InterPro" id="IPR035996">
    <property type="entry name" value="4pyrrol_Methylase_sf"/>
</dbReference>
<name>A0AAE3R0G6_9BACT</name>
<dbReference type="PANTHER" id="PTHR46111:SF2">
    <property type="entry name" value="SAM-DEPENDENT METHYLTRANSFERASE"/>
    <property type="match status" value="1"/>
</dbReference>
<keyword evidence="1" id="KW-0963">Cytoplasm</keyword>